<dbReference type="GO" id="GO:0005125">
    <property type="term" value="F:cytokine activity"/>
    <property type="evidence" value="ECO:0007669"/>
    <property type="project" value="UniProtKB-UniRule"/>
</dbReference>
<comment type="subcellular location">
    <subcellularLocation>
        <location evidence="1 4">Secreted</location>
    </subcellularLocation>
</comment>
<reference evidence="7" key="1">
    <citation type="submission" date="2012-07" db="EMBL/GenBank/DDBJ databases">
        <title>Genome of the Chinese tree shrew, a rising model animal genetically related to primates.</title>
        <authorList>
            <person name="Zhang G."/>
            <person name="Fan Y."/>
            <person name="Yao Y."/>
            <person name="Huang Z."/>
        </authorList>
    </citation>
    <scope>NUCLEOTIDE SEQUENCE [LARGE SCALE GENOMIC DNA]</scope>
</reference>
<evidence type="ECO:0000256" key="3">
    <source>
        <dbReference type="ARBA" id="ARBA00022525"/>
    </source>
</evidence>
<dbReference type="GO" id="GO:0002437">
    <property type="term" value="P:inflammatory response to antigenic stimulus"/>
    <property type="evidence" value="ECO:0007669"/>
    <property type="project" value="TreeGrafter"/>
</dbReference>
<evidence type="ECO:0000256" key="1">
    <source>
        <dbReference type="ARBA" id="ARBA00004613"/>
    </source>
</evidence>
<dbReference type="InterPro" id="IPR000975">
    <property type="entry name" value="IL-1_fam"/>
</dbReference>
<dbReference type="PANTHER" id="PTHR10078:SF27">
    <property type="entry name" value="INTERLEUKIN-36 GAMMA"/>
    <property type="match status" value="1"/>
</dbReference>
<dbReference type="CDD" id="cd23300">
    <property type="entry name" value="beta-trefoil_IL36"/>
    <property type="match status" value="1"/>
</dbReference>
<comment type="similarity">
    <text evidence="2 4">Belongs to the IL-1 family.</text>
</comment>
<dbReference type="FunCoup" id="L9JLV7">
    <property type="interactions" value="229"/>
</dbReference>
<accession>L9JLV7</accession>
<dbReference type="PRINTS" id="PR00264">
    <property type="entry name" value="INTERLEUKIN1"/>
</dbReference>
<dbReference type="eggNOG" id="ENOG502STX9">
    <property type="taxonomic scope" value="Eukaryota"/>
</dbReference>
<dbReference type="GO" id="GO:0071222">
    <property type="term" value="P:cellular response to lipopolysaccharide"/>
    <property type="evidence" value="ECO:0007669"/>
    <property type="project" value="TreeGrafter"/>
</dbReference>
<dbReference type="GO" id="GO:0010628">
    <property type="term" value="P:positive regulation of gene expression"/>
    <property type="evidence" value="ECO:0007669"/>
    <property type="project" value="TreeGrafter"/>
</dbReference>
<feature type="region of interest" description="Disordered" evidence="5">
    <location>
        <begin position="1"/>
        <end position="28"/>
    </location>
</feature>
<evidence type="ECO:0000313" key="7">
    <source>
        <dbReference type="Proteomes" id="UP000011518"/>
    </source>
</evidence>
<dbReference type="SUPFAM" id="SSF50353">
    <property type="entry name" value="Cytokine"/>
    <property type="match status" value="2"/>
</dbReference>
<dbReference type="InParanoid" id="L9JLV7"/>
<protein>
    <recommendedName>
        <fullName evidence="4">Interleukin-1</fullName>
    </recommendedName>
</protein>
<dbReference type="SMART" id="SM00125">
    <property type="entry name" value="IL1"/>
    <property type="match status" value="2"/>
</dbReference>
<dbReference type="Pfam" id="PF00340">
    <property type="entry name" value="IL1"/>
    <property type="match status" value="2"/>
</dbReference>
<evidence type="ECO:0000256" key="4">
    <source>
        <dbReference type="RuleBase" id="RU003753"/>
    </source>
</evidence>
<dbReference type="InterPro" id="IPR003297">
    <property type="entry name" value="IL-1RA/IL-36"/>
</dbReference>
<keyword evidence="7" id="KW-1185">Reference proteome</keyword>
<dbReference type="GO" id="GO:0005615">
    <property type="term" value="C:extracellular space"/>
    <property type="evidence" value="ECO:0007669"/>
    <property type="project" value="InterPro"/>
</dbReference>
<dbReference type="EMBL" id="KB320971">
    <property type="protein sequence ID" value="ELW51476.1"/>
    <property type="molecule type" value="Genomic_DNA"/>
</dbReference>
<evidence type="ECO:0000313" key="6">
    <source>
        <dbReference type="EMBL" id="ELW51476.1"/>
    </source>
</evidence>
<dbReference type="FunFam" id="2.80.10.50:FF:000013">
    <property type="entry name" value="Interleukin-1"/>
    <property type="match status" value="2"/>
</dbReference>
<organism evidence="6 7">
    <name type="scientific">Tupaia chinensis</name>
    <name type="common">Chinese tree shrew</name>
    <name type="synonym">Tupaia belangeri chinensis</name>
    <dbReference type="NCBI Taxonomy" id="246437"/>
    <lineage>
        <taxon>Eukaryota</taxon>
        <taxon>Metazoa</taxon>
        <taxon>Chordata</taxon>
        <taxon>Craniata</taxon>
        <taxon>Vertebrata</taxon>
        <taxon>Euteleostomi</taxon>
        <taxon>Mammalia</taxon>
        <taxon>Eutheria</taxon>
        <taxon>Euarchontoglires</taxon>
        <taxon>Scandentia</taxon>
        <taxon>Tupaiidae</taxon>
        <taxon>Tupaia</taxon>
    </lineage>
</organism>
<dbReference type="PANTHER" id="PTHR10078">
    <property type="entry name" value="INTERLEUKIN-1 FAMILY MEMBER"/>
    <property type="match status" value="1"/>
</dbReference>
<dbReference type="PRINTS" id="PR01360">
    <property type="entry name" value="INTRLEUKIN1X"/>
</dbReference>
<evidence type="ECO:0000256" key="2">
    <source>
        <dbReference type="ARBA" id="ARBA00010448"/>
    </source>
</evidence>
<reference evidence="7" key="2">
    <citation type="journal article" date="2013" name="Nat. Commun.">
        <title>Genome of the Chinese tree shrew.</title>
        <authorList>
            <person name="Fan Y."/>
            <person name="Huang Z.Y."/>
            <person name="Cao C.C."/>
            <person name="Chen C.S."/>
            <person name="Chen Y.X."/>
            <person name="Fan D.D."/>
            <person name="He J."/>
            <person name="Hou H.L."/>
            <person name="Hu L."/>
            <person name="Hu X.T."/>
            <person name="Jiang X.T."/>
            <person name="Lai R."/>
            <person name="Lang Y.S."/>
            <person name="Liang B."/>
            <person name="Liao S.G."/>
            <person name="Mu D."/>
            <person name="Ma Y.Y."/>
            <person name="Niu Y.Y."/>
            <person name="Sun X.Q."/>
            <person name="Xia J.Q."/>
            <person name="Xiao J."/>
            <person name="Xiong Z.Q."/>
            <person name="Xu L."/>
            <person name="Yang L."/>
            <person name="Zhang Y."/>
            <person name="Zhao W."/>
            <person name="Zhao X.D."/>
            <person name="Zheng Y.T."/>
            <person name="Zhou J.M."/>
            <person name="Zhu Y.B."/>
            <person name="Zhang G.J."/>
            <person name="Wang J."/>
            <person name="Yao Y.G."/>
        </authorList>
    </citation>
    <scope>NUCLEOTIDE SEQUENCE [LARGE SCALE GENOMIC DNA]</scope>
</reference>
<gene>
    <name evidence="6" type="ORF">TREES_T100021686</name>
</gene>
<dbReference type="InterPro" id="IPR008996">
    <property type="entry name" value="IL1/FGF"/>
</dbReference>
<proteinExistence type="inferred from homology"/>
<name>L9JLV7_TUPCH</name>
<sequence>MSFVGENSGVKVDSKGWGKDDPQCCSEDMDGNSLEQDSSFSSINYSHSGAKLKPKGPEKFIISDWFQNVLVLDDQILRAVPRKTNIHPAIFSVLASHSIQASEKKGNPIFLAVSEGKLCLCCDYDKKQKHPTLQLKKQNLTSLSTKKEPECRPFIFYRKKVGSRNTLESAAHPKWFICTSYTPREPVSVTDKVGESKPIEFSFDPPPKAEMNPKVDRPRVGIISDLSHQVWILQNQSLVAVPRSGNVDQVTIIFITCKYPETLEQGKGNPIYLGIRDPEMCLCCEDVGGQHTLQLKKQKIMDLYNQDEPVKPFLFYHLKTGRTSTFESVAFPGWFIASSGRDQPLFLTSKQGNSHNIDFDLDITD</sequence>
<dbReference type="STRING" id="246437.L9JLV7"/>
<keyword evidence="3 4" id="KW-0964">Secreted</keyword>
<dbReference type="AlphaFoldDB" id="L9JLV7"/>
<dbReference type="CDD" id="cd23301">
    <property type="entry name" value="beta-trefoil_IL37"/>
    <property type="match status" value="1"/>
</dbReference>
<dbReference type="GO" id="GO:0005149">
    <property type="term" value="F:interleukin-1 receptor binding"/>
    <property type="evidence" value="ECO:0007669"/>
    <property type="project" value="UniProtKB-UniRule"/>
</dbReference>
<dbReference type="Proteomes" id="UP000011518">
    <property type="component" value="Unassembled WGS sequence"/>
</dbReference>
<evidence type="ECO:0000256" key="5">
    <source>
        <dbReference type="SAM" id="MobiDB-lite"/>
    </source>
</evidence>
<dbReference type="Gene3D" id="2.80.10.50">
    <property type="match status" value="2"/>
</dbReference>
<dbReference type="GO" id="GO:0019221">
    <property type="term" value="P:cytokine-mediated signaling pathway"/>
    <property type="evidence" value="ECO:0007669"/>
    <property type="project" value="TreeGrafter"/>
</dbReference>
<feature type="compositionally biased region" description="Basic and acidic residues" evidence="5">
    <location>
        <begin position="12"/>
        <end position="22"/>
    </location>
</feature>